<dbReference type="InterPro" id="IPR027359">
    <property type="entry name" value="Volt_channel_dom_sf"/>
</dbReference>
<protein>
    <submittedName>
        <fullName evidence="11">Ion channel</fullName>
    </submittedName>
</protein>
<dbReference type="Proteomes" id="UP000003457">
    <property type="component" value="Unassembled WGS sequence"/>
</dbReference>
<evidence type="ECO:0000256" key="9">
    <source>
        <dbReference type="SAM" id="Phobius"/>
    </source>
</evidence>
<keyword evidence="5" id="KW-0406">Ion transport</keyword>
<evidence type="ECO:0000256" key="2">
    <source>
        <dbReference type="ARBA" id="ARBA00022448"/>
    </source>
</evidence>
<evidence type="ECO:0000313" key="12">
    <source>
        <dbReference type="Proteomes" id="UP000003457"/>
    </source>
</evidence>
<name>A0AB72Z3D6_9BIFI</name>
<dbReference type="Gene3D" id="1.10.287.70">
    <property type="match status" value="1"/>
</dbReference>
<comment type="caution">
    <text evidence="11">The sequence shown here is derived from an EMBL/GenBank/DDBJ whole genome shotgun (WGS) entry which is preliminary data.</text>
</comment>
<evidence type="ECO:0000259" key="10">
    <source>
        <dbReference type="Pfam" id="PF07885"/>
    </source>
</evidence>
<keyword evidence="8" id="KW-0175">Coiled coil</keyword>
<keyword evidence="2" id="KW-0813">Transport</keyword>
<dbReference type="GO" id="GO:0008076">
    <property type="term" value="C:voltage-gated potassium channel complex"/>
    <property type="evidence" value="ECO:0007669"/>
    <property type="project" value="InterPro"/>
</dbReference>
<evidence type="ECO:0000256" key="3">
    <source>
        <dbReference type="ARBA" id="ARBA00022692"/>
    </source>
</evidence>
<feature type="transmembrane region" description="Helical" evidence="9">
    <location>
        <begin position="41"/>
        <end position="59"/>
    </location>
</feature>
<keyword evidence="4 9" id="KW-1133">Transmembrane helix</keyword>
<evidence type="ECO:0000256" key="5">
    <source>
        <dbReference type="ARBA" id="ARBA00023065"/>
    </source>
</evidence>
<sequence length="251" mass="28103">MTLNKWQRMTEWPLTVLALVFLLAYSWEVLARTHVSLCETTINVIWIVFIIDYVVSISLAHDRKTWFKNNLLLLISIMLPIFRPLRLLRLVAVLNVLNRTSGMAVRGRITLYVCSSVILLIYVGSLAELDVERNAPGTTITDFGKAIWWAFVTTTTVGYGDMSPVTWQGKCIAVGLMIAGIALISVITATLASWIVDRVSDEADKRANETESETTRLSNNVAELTDAVDRLRDDIAKLRESPTVQMTGDNK</sequence>
<dbReference type="PANTHER" id="PTHR11537:SF254">
    <property type="entry name" value="POTASSIUM VOLTAGE-GATED CHANNEL PROTEIN SHAB"/>
    <property type="match status" value="1"/>
</dbReference>
<evidence type="ECO:0000256" key="4">
    <source>
        <dbReference type="ARBA" id="ARBA00022989"/>
    </source>
</evidence>
<dbReference type="Gene3D" id="1.20.120.350">
    <property type="entry name" value="Voltage-gated potassium channels. Chain C"/>
    <property type="match status" value="1"/>
</dbReference>
<dbReference type="Gene3D" id="1.20.5.110">
    <property type="match status" value="1"/>
</dbReference>
<evidence type="ECO:0000313" key="11">
    <source>
        <dbReference type="EMBL" id="EFO78633.1"/>
    </source>
</evidence>
<keyword evidence="6 9" id="KW-0472">Membrane</keyword>
<dbReference type="GO" id="GO:0005249">
    <property type="term" value="F:voltage-gated potassium channel activity"/>
    <property type="evidence" value="ECO:0007669"/>
    <property type="project" value="InterPro"/>
</dbReference>
<feature type="coiled-coil region" evidence="8">
    <location>
        <begin position="207"/>
        <end position="241"/>
    </location>
</feature>
<dbReference type="GO" id="GO:0001508">
    <property type="term" value="P:action potential"/>
    <property type="evidence" value="ECO:0007669"/>
    <property type="project" value="TreeGrafter"/>
</dbReference>
<dbReference type="PRINTS" id="PR00169">
    <property type="entry name" value="KCHANNEL"/>
</dbReference>
<feature type="domain" description="Potassium channel" evidence="10">
    <location>
        <begin position="122"/>
        <end position="196"/>
    </location>
</feature>
<dbReference type="EMBL" id="AEHJ01000004">
    <property type="protein sequence ID" value="EFO78633.1"/>
    <property type="molecule type" value="Genomic_DNA"/>
</dbReference>
<dbReference type="SUPFAM" id="SSF81324">
    <property type="entry name" value="Voltage-gated potassium channels"/>
    <property type="match status" value="1"/>
</dbReference>
<evidence type="ECO:0000256" key="8">
    <source>
        <dbReference type="SAM" id="Coils"/>
    </source>
</evidence>
<organism evidence="11 12">
    <name type="scientific">Bifidobacterium dentium JCVIHMP022</name>
    <dbReference type="NCBI Taxonomy" id="553191"/>
    <lineage>
        <taxon>Bacteria</taxon>
        <taxon>Bacillati</taxon>
        <taxon>Actinomycetota</taxon>
        <taxon>Actinomycetes</taxon>
        <taxon>Bifidobacteriales</taxon>
        <taxon>Bifidobacteriaceae</taxon>
        <taxon>Bifidobacterium</taxon>
    </lineage>
</organism>
<evidence type="ECO:0000256" key="7">
    <source>
        <dbReference type="ARBA" id="ARBA00023303"/>
    </source>
</evidence>
<feature type="transmembrane region" description="Helical" evidence="9">
    <location>
        <begin position="71"/>
        <end position="97"/>
    </location>
</feature>
<proteinExistence type="predicted"/>
<feature type="transmembrane region" description="Helical" evidence="9">
    <location>
        <begin position="109"/>
        <end position="131"/>
    </location>
</feature>
<dbReference type="Pfam" id="PF07885">
    <property type="entry name" value="Ion_trans_2"/>
    <property type="match status" value="1"/>
</dbReference>
<reference evidence="11 12" key="1">
    <citation type="submission" date="2010-10" db="EMBL/GenBank/DDBJ databases">
        <authorList>
            <person name="Durkin A.S."/>
            <person name="Madupu R."/>
            <person name="Torralba M."/>
            <person name="Gillis M."/>
            <person name="Methe B."/>
            <person name="Sutton G."/>
            <person name="Nelson K.E."/>
        </authorList>
    </citation>
    <scope>NUCLEOTIDE SEQUENCE [LARGE SCALE GENOMIC DNA]</scope>
    <source>
        <strain evidence="11 12">JCVIHMP022</strain>
    </source>
</reference>
<accession>A0AB72Z3D6</accession>
<evidence type="ECO:0000256" key="1">
    <source>
        <dbReference type="ARBA" id="ARBA00004141"/>
    </source>
</evidence>
<dbReference type="PANTHER" id="PTHR11537">
    <property type="entry name" value="VOLTAGE-GATED POTASSIUM CHANNEL"/>
    <property type="match status" value="1"/>
</dbReference>
<feature type="transmembrane region" description="Helical" evidence="9">
    <location>
        <begin position="143"/>
        <end position="160"/>
    </location>
</feature>
<evidence type="ECO:0000256" key="6">
    <source>
        <dbReference type="ARBA" id="ARBA00023136"/>
    </source>
</evidence>
<keyword evidence="7" id="KW-0407">Ion channel</keyword>
<feature type="transmembrane region" description="Helical" evidence="9">
    <location>
        <begin position="172"/>
        <end position="196"/>
    </location>
</feature>
<dbReference type="InterPro" id="IPR013099">
    <property type="entry name" value="K_chnl_dom"/>
</dbReference>
<dbReference type="InterPro" id="IPR028325">
    <property type="entry name" value="VG_K_chnl"/>
</dbReference>
<keyword evidence="3 9" id="KW-0812">Transmembrane</keyword>
<comment type="subcellular location">
    <subcellularLocation>
        <location evidence="1">Membrane</location>
        <topology evidence="1">Multi-pass membrane protein</topology>
    </subcellularLocation>
</comment>
<dbReference type="AlphaFoldDB" id="A0AB72Z3D6"/>
<gene>
    <name evidence="11" type="ORF">HMPREF9003_1348</name>
</gene>